<keyword evidence="11" id="KW-1185">Reference proteome</keyword>
<evidence type="ECO:0000256" key="4">
    <source>
        <dbReference type="ARBA" id="ARBA00012707"/>
    </source>
</evidence>
<protein>
    <recommendedName>
        <fullName evidence="5">Phosphate acetyltransferase</fullName>
        <ecNumber evidence="4">2.3.1.8</ecNumber>
    </recommendedName>
    <alternativeName>
        <fullName evidence="8">Phosphotransacetylase</fullName>
    </alternativeName>
</protein>
<feature type="domain" description="Phosphate acetyl/butaryl transferase" evidence="9">
    <location>
        <begin position="10"/>
        <end position="331"/>
    </location>
</feature>
<gene>
    <name evidence="10" type="primary">pta</name>
    <name evidence="10" type="ORF">J5W02_01475</name>
</gene>
<comment type="catalytic activity">
    <reaction evidence="1">
        <text>acetyl-CoA + phosphate = acetyl phosphate + CoA</text>
        <dbReference type="Rhea" id="RHEA:19521"/>
        <dbReference type="ChEBI" id="CHEBI:22191"/>
        <dbReference type="ChEBI" id="CHEBI:43474"/>
        <dbReference type="ChEBI" id="CHEBI:57287"/>
        <dbReference type="ChEBI" id="CHEBI:57288"/>
        <dbReference type="EC" id="2.3.1.8"/>
    </reaction>
</comment>
<keyword evidence="7 10" id="KW-0012">Acyltransferase</keyword>
<evidence type="ECO:0000256" key="6">
    <source>
        <dbReference type="ARBA" id="ARBA00022679"/>
    </source>
</evidence>
<dbReference type="PIRSF" id="PIRSF000428">
    <property type="entry name" value="P_Ac_trans"/>
    <property type="match status" value="1"/>
</dbReference>
<evidence type="ECO:0000256" key="2">
    <source>
        <dbReference type="ARBA" id="ARBA00004989"/>
    </source>
</evidence>
<name>A0ABS7DJK6_9FIRM</name>
<dbReference type="PANTHER" id="PTHR43356">
    <property type="entry name" value="PHOSPHATE ACETYLTRANSFERASE"/>
    <property type="match status" value="1"/>
</dbReference>
<accession>A0ABS7DJK6</accession>
<dbReference type="SUPFAM" id="SSF53659">
    <property type="entry name" value="Isocitrate/Isopropylmalate dehydrogenase-like"/>
    <property type="match status" value="1"/>
</dbReference>
<reference evidence="10 11" key="1">
    <citation type="submission" date="2021-03" db="EMBL/GenBank/DDBJ databases">
        <title>Caproiciproducens sp. nov. isolated from feces of cow.</title>
        <authorList>
            <person name="Choi J.-Y."/>
        </authorList>
    </citation>
    <scope>NUCLEOTIDE SEQUENCE [LARGE SCALE GENOMIC DNA]</scope>
    <source>
        <strain evidence="10 11">AGMB10547</strain>
    </source>
</reference>
<dbReference type="EMBL" id="JAGFNZ010000001">
    <property type="protein sequence ID" value="MBW7571470.1"/>
    <property type="molecule type" value="Genomic_DNA"/>
</dbReference>
<dbReference type="InterPro" id="IPR042113">
    <property type="entry name" value="P_AcTrfase_dom1"/>
</dbReference>
<dbReference type="Gene3D" id="3.40.50.10750">
    <property type="entry name" value="Isocitrate/Isopropylmalate dehydrogenase-like"/>
    <property type="match status" value="1"/>
</dbReference>
<dbReference type="InterPro" id="IPR004614">
    <property type="entry name" value="P_AcTrfase"/>
</dbReference>
<evidence type="ECO:0000256" key="8">
    <source>
        <dbReference type="ARBA" id="ARBA00031108"/>
    </source>
</evidence>
<dbReference type="RefSeq" id="WP_219963880.1">
    <property type="nucleotide sequence ID" value="NZ_JAGFNZ010000001.1"/>
</dbReference>
<dbReference type="NCBIfam" id="NF004167">
    <property type="entry name" value="PRK05632.1"/>
    <property type="match status" value="1"/>
</dbReference>
<evidence type="ECO:0000259" key="9">
    <source>
        <dbReference type="Pfam" id="PF01515"/>
    </source>
</evidence>
<dbReference type="EC" id="2.3.1.8" evidence="4"/>
<evidence type="ECO:0000313" key="11">
    <source>
        <dbReference type="Proteomes" id="UP000719942"/>
    </source>
</evidence>
<dbReference type="InterPro" id="IPR002505">
    <property type="entry name" value="PTA_PTB"/>
</dbReference>
<proteinExistence type="inferred from homology"/>
<dbReference type="InterPro" id="IPR050500">
    <property type="entry name" value="Phos_Acetyltrans/Butyryltrans"/>
</dbReference>
<organism evidence="10 11">
    <name type="scientific">Caproiciproducens faecalis</name>
    <dbReference type="NCBI Taxonomy" id="2820301"/>
    <lineage>
        <taxon>Bacteria</taxon>
        <taxon>Bacillati</taxon>
        <taxon>Bacillota</taxon>
        <taxon>Clostridia</taxon>
        <taxon>Eubacteriales</taxon>
        <taxon>Acutalibacteraceae</taxon>
        <taxon>Caproiciproducens</taxon>
    </lineage>
</organism>
<evidence type="ECO:0000256" key="3">
    <source>
        <dbReference type="ARBA" id="ARBA00005656"/>
    </source>
</evidence>
<sequence>MSRKVISMEFIESIIERAKQTKKTIVLPESDDMRTLQAAAEILEKGIANLILVGNKAKIEAQAAGLDLSKAQFADPLTSSSREDYIHTFYELRKAKGITLEQAEKIMSDPVFWAVMMVKKGDADGMVSGAAHSTADTIRPALQIIKTAPGVKLVSSFFVLSVPDCEYGSNGNFVFADCALNINPNADELSEIAIASAKSFKEMVGAQPKVAMLSFSSYGSGKDELVEKVVEATRLAKEKAPELTLDGELQADAALVPSVGQSKAKGSSVAGQANVLVFPDLNCGNIAYKLVQRLGKAKAFGPVLQGIAKPVNDLSRGCSATDIVGVVAMTAVQAQAQS</sequence>
<dbReference type="Pfam" id="PF01515">
    <property type="entry name" value="PTA_PTB"/>
    <property type="match status" value="1"/>
</dbReference>
<dbReference type="NCBIfam" id="NF007233">
    <property type="entry name" value="PRK09653.1"/>
    <property type="match status" value="1"/>
</dbReference>
<dbReference type="Proteomes" id="UP000719942">
    <property type="component" value="Unassembled WGS sequence"/>
</dbReference>
<comment type="caution">
    <text evidence="10">The sequence shown here is derived from an EMBL/GenBank/DDBJ whole genome shotgun (WGS) entry which is preliminary data.</text>
</comment>
<evidence type="ECO:0000256" key="1">
    <source>
        <dbReference type="ARBA" id="ARBA00000705"/>
    </source>
</evidence>
<keyword evidence="6 10" id="KW-0808">Transferase</keyword>
<dbReference type="Gene3D" id="3.40.50.10950">
    <property type="match status" value="1"/>
</dbReference>
<evidence type="ECO:0000256" key="5">
    <source>
        <dbReference type="ARBA" id="ARBA00021528"/>
    </source>
</evidence>
<evidence type="ECO:0000313" key="10">
    <source>
        <dbReference type="EMBL" id="MBW7571470.1"/>
    </source>
</evidence>
<dbReference type="PANTHER" id="PTHR43356:SF3">
    <property type="entry name" value="PHOSPHATE ACETYLTRANSFERASE"/>
    <property type="match status" value="1"/>
</dbReference>
<evidence type="ECO:0000256" key="7">
    <source>
        <dbReference type="ARBA" id="ARBA00023315"/>
    </source>
</evidence>
<comment type="similarity">
    <text evidence="3">Belongs to the phosphate acetyltransferase and butyryltransferase family.</text>
</comment>
<comment type="pathway">
    <text evidence="2">Metabolic intermediate biosynthesis; acetyl-CoA biosynthesis; acetyl-CoA from acetate: step 2/2.</text>
</comment>
<dbReference type="NCBIfam" id="TIGR00651">
    <property type="entry name" value="pta"/>
    <property type="match status" value="1"/>
</dbReference>
<dbReference type="InterPro" id="IPR042112">
    <property type="entry name" value="P_AcTrfase_dom2"/>
</dbReference>
<dbReference type="InterPro" id="IPR012147">
    <property type="entry name" value="P_Ac_Bu_trans"/>
</dbReference>
<dbReference type="GO" id="GO:0008959">
    <property type="term" value="F:phosphate acetyltransferase activity"/>
    <property type="evidence" value="ECO:0007669"/>
    <property type="project" value="UniProtKB-EC"/>
</dbReference>